<dbReference type="OrthoDB" id="9810250at2"/>
<comment type="caution">
    <text evidence="4">The sequence shown here is derived from an EMBL/GenBank/DDBJ whole genome shotgun (WGS) entry which is preliminary data.</text>
</comment>
<protein>
    <submittedName>
        <fullName evidence="4">Transcriptional regulator, TetR family</fullName>
    </submittedName>
</protein>
<dbReference type="InterPro" id="IPR039532">
    <property type="entry name" value="TetR_C_Firmicutes"/>
</dbReference>
<evidence type="ECO:0000259" key="3">
    <source>
        <dbReference type="PROSITE" id="PS50977"/>
    </source>
</evidence>
<dbReference type="Pfam" id="PF14278">
    <property type="entry name" value="TetR_C_8"/>
    <property type="match status" value="1"/>
</dbReference>
<sequence>MMIVLINGENMDVRVKLTNLMIREAFFSILKQKPLTKVTVKEICTVAGVNRTTFYKYYKDTYDLLEQIEDELIDNLQLHLAHINKSGLSDIFTTILTDISEKRETYVMLFSESEGKLFRERLFSLCYEDNKKVILEFFPKLPEEKQEWLYYFIADGCNSVLRQWIHGGFKQSIEEMVEFLQEIINTINKFADLN</sequence>
<evidence type="ECO:0000256" key="1">
    <source>
        <dbReference type="ARBA" id="ARBA00023125"/>
    </source>
</evidence>
<reference evidence="4 5" key="1">
    <citation type="submission" date="2013-06" db="EMBL/GenBank/DDBJ databases">
        <authorList>
            <person name="Weinstock G."/>
            <person name="Sodergren E."/>
            <person name="Clifton S."/>
            <person name="Fulton L."/>
            <person name="Fulton B."/>
            <person name="Courtney L."/>
            <person name="Fronick C."/>
            <person name="Harrison M."/>
            <person name="Strong C."/>
            <person name="Farmer C."/>
            <person name="Delahaunty K."/>
            <person name="Markovic C."/>
            <person name="Hall O."/>
            <person name="Minx P."/>
            <person name="Tomlinson C."/>
            <person name="Mitreva M."/>
            <person name="Nelson J."/>
            <person name="Hou S."/>
            <person name="Wollam A."/>
            <person name="Pepin K.H."/>
            <person name="Johnson M."/>
            <person name="Bhonagiri V."/>
            <person name="Nash W.E."/>
            <person name="Warren W."/>
            <person name="Chinwalla A."/>
            <person name="Mardis E.R."/>
            <person name="Wilson R.K."/>
        </authorList>
    </citation>
    <scope>NUCLEOTIDE SEQUENCE [LARGE SCALE GENOMIC DNA]</scope>
    <source>
        <strain evidence="4 5">ATCC 51271</strain>
    </source>
</reference>
<feature type="domain" description="HTH tetR-type" evidence="3">
    <location>
        <begin position="16"/>
        <end position="76"/>
    </location>
</feature>
<evidence type="ECO:0000313" key="5">
    <source>
        <dbReference type="Proteomes" id="UP000018227"/>
    </source>
</evidence>
<name>V2Y5J1_9FIRM</name>
<organism evidence="4 5">
    <name type="scientific">Catonella morbi ATCC 51271</name>
    <dbReference type="NCBI Taxonomy" id="592026"/>
    <lineage>
        <taxon>Bacteria</taxon>
        <taxon>Bacillati</taxon>
        <taxon>Bacillota</taxon>
        <taxon>Clostridia</taxon>
        <taxon>Lachnospirales</taxon>
        <taxon>Lachnospiraceae</taxon>
        <taxon>Catonella</taxon>
    </lineage>
</organism>
<dbReference type="EMBL" id="ACIL03000005">
    <property type="protein sequence ID" value="ESL04203.1"/>
    <property type="molecule type" value="Genomic_DNA"/>
</dbReference>
<gene>
    <name evidence="4" type="ORF">GCWU0000282_000551</name>
</gene>
<proteinExistence type="predicted"/>
<feature type="DNA-binding region" description="H-T-H motif" evidence="2">
    <location>
        <begin position="39"/>
        <end position="58"/>
    </location>
</feature>
<dbReference type="eggNOG" id="COG1309">
    <property type="taxonomic scope" value="Bacteria"/>
</dbReference>
<dbReference type="Proteomes" id="UP000018227">
    <property type="component" value="Unassembled WGS sequence"/>
</dbReference>
<dbReference type="SUPFAM" id="SSF46689">
    <property type="entry name" value="Homeodomain-like"/>
    <property type="match status" value="1"/>
</dbReference>
<dbReference type="Pfam" id="PF00440">
    <property type="entry name" value="TetR_N"/>
    <property type="match status" value="1"/>
</dbReference>
<dbReference type="PANTHER" id="PTHR43479">
    <property type="entry name" value="ACREF/ENVCD OPERON REPRESSOR-RELATED"/>
    <property type="match status" value="1"/>
</dbReference>
<dbReference type="AlphaFoldDB" id="V2Y5J1"/>
<keyword evidence="5" id="KW-1185">Reference proteome</keyword>
<dbReference type="InterPro" id="IPR009057">
    <property type="entry name" value="Homeodomain-like_sf"/>
</dbReference>
<dbReference type="InterPro" id="IPR001647">
    <property type="entry name" value="HTH_TetR"/>
</dbReference>
<dbReference type="PROSITE" id="PS50977">
    <property type="entry name" value="HTH_TETR_2"/>
    <property type="match status" value="1"/>
</dbReference>
<evidence type="ECO:0000313" key="4">
    <source>
        <dbReference type="EMBL" id="ESL04203.1"/>
    </source>
</evidence>
<dbReference type="STRING" id="592026.GCWU0000282_000551"/>
<dbReference type="PANTHER" id="PTHR43479:SF7">
    <property type="entry name" value="TETR-FAMILY TRANSCRIPTIONAL REGULATOR"/>
    <property type="match status" value="1"/>
</dbReference>
<dbReference type="HOGENOM" id="CLU_087539_0_6_9"/>
<dbReference type="InterPro" id="IPR050624">
    <property type="entry name" value="HTH-type_Tx_Regulator"/>
</dbReference>
<keyword evidence="1 2" id="KW-0238">DNA-binding</keyword>
<evidence type="ECO:0000256" key="2">
    <source>
        <dbReference type="PROSITE-ProRule" id="PRU00335"/>
    </source>
</evidence>
<dbReference type="GO" id="GO:0003677">
    <property type="term" value="F:DNA binding"/>
    <property type="evidence" value="ECO:0007669"/>
    <property type="project" value="UniProtKB-UniRule"/>
</dbReference>
<dbReference type="Gene3D" id="1.10.357.10">
    <property type="entry name" value="Tetracycline Repressor, domain 2"/>
    <property type="match status" value="1"/>
</dbReference>
<accession>V2Y5J1</accession>